<dbReference type="Gene3D" id="3.40.50.150">
    <property type="entry name" value="Vaccinia Virus protein VP39"/>
    <property type="match status" value="1"/>
</dbReference>
<evidence type="ECO:0000313" key="3">
    <source>
        <dbReference type="Proteomes" id="UP000222106"/>
    </source>
</evidence>
<dbReference type="InterPro" id="IPR029063">
    <property type="entry name" value="SAM-dependent_MTases_sf"/>
</dbReference>
<evidence type="ECO:0000259" key="1">
    <source>
        <dbReference type="Pfam" id="PF08241"/>
    </source>
</evidence>
<keyword evidence="2" id="KW-0067">ATP-binding</keyword>
<gene>
    <name evidence="2" type="ORF">ATJ97_2513</name>
</gene>
<dbReference type="Pfam" id="PF08241">
    <property type="entry name" value="Methyltransf_11"/>
    <property type="match status" value="1"/>
</dbReference>
<dbReference type="SUPFAM" id="SSF53335">
    <property type="entry name" value="S-adenosyl-L-methionine-dependent methyltransferases"/>
    <property type="match status" value="1"/>
</dbReference>
<protein>
    <submittedName>
        <fullName evidence="2">ABC-2 type transport system ATP-binding protein</fullName>
    </submittedName>
</protein>
<organism evidence="2 3">
    <name type="scientific">Georgenia soli</name>
    <dbReference type="NCBI Taxonomy" id="638953"/>
    <lineage>
        <taxon>Bacteria</taxon>
        <taxon>Bacillati</taxon>
        <taxon>Actinomycetota</taxon>
        <taxon>Actinomycetes</taxon>
        <taxon>Micrococcales</taxon>
        <taxon>Bogoriellaceae</taxon>
        <taxon>Georgenia</taxon>
    </lineage>
</organism>
<dbReference type="InterPro" id="IPR050508">
    <property type="entry name" value="Methyltransf_Superfamily"/>
</dbReference>
<feature type="domain" description="Methyltransferase type 11" evidence="1">
    <location>
        <begin position="35"/>
        <end position="128"/>
    </location>
</feature>
<proteinExistence type="predicted"/>
<evidence type="ECO:0000313" key="2">
    <source>
        <dbReference type="EMBL" id="PFG39993.1"/>
    </source>
</evidence>
<dbReference type="PANTHER" id="PTHR42912">
    <property type="entry name" value="METHYLTRANSFERASE"/>
    <property type="match status" value="1"/>
</dbReference>
<name>A0A2A9EMG2_9MICO</name>
<dbReference type="CDD" id="cd02440">
    <property type="entry name" value="AdoMet_MTases"/>
    <property type="match status" value="1"/>
</dbReference>
<sequence>MAQTYDADQVHISGPDLASKIGARLAADLHGEVVELACGTGQHTLAYAPRCSSVIATDLSAPMLKEAGRKLGSLPNVTVRPADATSTGLPEGSADAVVAVNLLHIVPDPAAMLAEARRLLRPGGVLVVADATGQGLSPRQMVVSMWQILRRWGLRSGGGNLNQRALERLVHQAGFVQLRGELLTGRRMNAAYVRAVRPA</sequence>
<comment type="caution">
    <text evidence="2">The sequence shown here is derived from an EMBL/GenBank/DDBJ whole genome shotgun (WGS) entry which is preliminary data.</text>
</comment>
<dbReference type="GO" id="GO:0005524">
    <property type="term" value="F:ATP binding"/>
    <property type="evidence" value="ECO:0007669"/>
    <property type="project" value="UniProtKB-KW"/>
</dbReference>
<dbReference type="AlphaFoldDB" id="A0A2A9EMG2"/>
<keyword evidence="2" id="KW-0547">Nucleotide-binding</keyword>
<dbReference type="Proteomes" id="UP000222106">
    <property type="component" value="Unassembled WGS sequence"/>
</dbReference>
<dbReference type="GO" id="GO:0008757">
    <property type="term" value="F:S-adenosylmethionine-dependent methyltransferase activity"/>
    <property type="evidence" value="ECO:0007669"/>
    <property type="project" value="InterPro"/>
</dbReference>
<reference evidence="2 3" key="1">
    <citation type="submission" date="2017-10" db="EMBL/GenBank/DDBJ databases">
        <title>Sequencing the genomes of 1000 actinobacteria strains.</title>
        <authorList>
            <person name="Klenk H.-P."/>
        </authorList>
    </citation>
    <scope>NUCLEOTIDE SEQUENCE [LARGE SCALE GENOMIC DNA]</scope>
    <source>
        <strain evidence="2 3">DSM 21838</strain>
    </source>
</reference>
<dbReference type="EMBL" id="PDJI01000004">
    <property type="protein sequence ID" value="PFG39993.1"/>
    <property type="molecule type" value="Genomic_DNA"/>
</dbReference>
<dbReference type="InterPro" id="IPR013216">
    <property type="entry name" value="Methyltransf_11"/>
</dbReference>
<keyword evidence="3" id="KW-1185">Reference proteome</keyword>
<accession>A0A2A9EMG2</accession>